<dbReference type="Proteomes" id="UP001151760">
    <property type="component" value="Unassembled WGS sequence"/>
</dbReference>
<dbReference type="InterPro" id="IPR025836">
    <property type="entry name" value="Zn_knuckle_CX2CX4HX4C"/>
</dbReference>
<comment type="caution">
    <text evidence="3">The sequence shown here is derived from an EMBL/GenBank/DDBJ whole genome shotgun (WGS) entry which is preliminary data.</text>
</comment>
<evidence type="ECO:0000313" key="3">
    <source>
        <dbReference type="EMBL" id="GJT88030.1"/>
    </source>
</evidence>
<dbReference type="CDD" id="cd06222">
    <property type="entry name" value="RNase_H_like"/>
    <property type="match status" value="1"/>
</dbReference>
<dbReference type="InterPro" id="IPR040256">
    <property type="entry name" value="At4g02000-like"/>
</dbReference>
<organism evidence="3 4">
    <name type="scientific">Tanacetum coccineum</name>
    <dbReference type="NCBI Taxonomy" id="301880"/>
    <lineage>
        <taxon>Eukaryota</taxon>
        <taxon>Viridiplantae</taxon>
        <taxon>Streptophyta</taxon>
        <taxon>Embryophyta</taxon>
        <taxon>Tracheophyta</taxon>
        <taxon>Spermatophyta</taxon>
        <taxon>Magnoliopsida</taxon>
        <taxon>eudicotyledons</taxon>
        <taxon>Gunneridae</taxon>
        <taxon>Pentapetalae</taxon>
        <taxon>asterids</taxon>
        <taxon>campanulids</taxon>
        <taxon>Asterales</taxon>
        <taxon>Asteraceae</taxon>
        <taxon>Asteroideae</taxon>
        <taxon>Anthemideae</taxon>
        <taxon>Anthemidinae</taxon>
        <taxon>Tanacetum</taxon>
    </lineage>
</organism>
<reference evidence="3" key="1">
    <citation type="journal article" date="2022" name="Int. J. Mol. Sci.">
        <title>Draft Genome of Tanacetum Coccineum: Genomic Comparison of Closely Related Tanacetum-Family Plants.</title>
        <authorList>
            <person name="Yamashiro T."/>
            <person name="Shiraishi A."/>
            <person name="Nakayama K."/>
            <person name="Satake H."/>
        </authorList>
    </citation>
    <scope>NUCLEOTIDE SEQUENCE</scope>
</reference>
<dbReference type="PANTHER" id="PTHR31286">
    <property type="entry name" value="GLYCINE-RICH CELL WALL STRUCTURAL PROTEIN 1.8-LIKE"/>
    <property type="match status" value="1"/>
</dbReference>
<dbReference type="PANTHER" id="PTHR31286:SF178">
    <property type="entry name" value="DUF4283 DOMAIN-CONTAINING PROTEIN"/>
    <property type="match status" value="1"/>
</dbReference>
<dbReference type="EMBL" id="BQNB010019691">
    <property type="protein sequence ID" value="GJT88030.1"/>
    <property type="molecule type" value="Genomic_DNA"/>
</dbReference>
<reference evidence="3" key="2">
    <citation type="submission" date="2022-01" db="EMBL/GenBank/DDBJ databases">
        <authorList>
            <person name="Yamashiro T."/>
            <person name="Shiraishi A."/>
            <person name="Satake H."/>
            <person name="Nakayama K."/>
        </authorList>
    </citation>
    <scope>NUCLEOTIDE SEQUENCE</scope>
</reference>
<evidence type="ECO:0000313" key="4">
    <source>
        <dbReference type="Proteomes" id="UP001151760"/>
    </source>
</evidence>
<dbReference type="Pfam" id="PF14392">
    <property type="entry name" value="zf-CCHC_4"/>
    <property type="match status" value="1"/>
</dbReference>
<keyword evidence="1" id="KW-0479">Metal-binding</keyword>
<feature type="domain" description="CCHC-type" evidence="2">
    <location>
        <begin position="121"/>
        <end position="134"/>
    </location>
</feature>
<keyword evidence="1" id="KW-0863">Zinc-finger</keyword>
<dbReference type="Pfam" id="PF13456">
    <property type="entry name" value="RVT_3"/>
    <property type="match status" value="1"/>
</dbReference>
<dbReference type="InterPro" id="IPR044730">
    <property type="entry name" value="RNase_H-like_dom_plant"/>
</dbReference>
<accession>A0ABQ5HJS2</accession>
<dbReference type="InterPro" id="IPR026960">
    <property type="entry name" value="RVT-Znf"/>
</dbReference>
<dbReference type="InterPro" id="IPR001878">
    <property type="entry name" value="Znf_CCHC"/>
</dbReference>
<dbReference type="PROSITE" id="PS50158">
    <property type="entry name" value="ZF_CCHC"/>
    <property type="match status" value="1"/>
</dbReference>
<sequence length="441" mass="49666">MSKIIIDESSCSVMGYYLALVPWYPDKTLEEIDFNRGMFWVQAHGLPFGKMKKGYAIELASKIGTLVEVDCVGEGLQLNRFLRFRVEADLSVPLCRGIELPRVGLRLLFISFKYERLSNFCYACGRLGHDDETCTFPRDPRFTRKLIDNMCANSAKRISLSQKSPTNVDSCPLQAPKIGDTTLQVVVEDTNRSVSAKTTTPLSMVSDKLVWHYEAKGRYTMKSGYRQVLLQHENHSNMIASSSLAPNKSFWNELWNLKTLPRVKFFWWKACSNALATHENLLQRGCNCSPICTICCTSVETVEHMLFECPWTKHGSIISCVQALLETIHSKSERMKLHTSLANITWQIWKSRNGKVFNACQLCPPHNCVKLNCDASYKPYRAALGVIARDSTGSILLCSGEIWCVSDPLMAKILAIRSACHLAISQGWQNATIELDSKLAV</sequence>
<keyword evidence="1" id="KW-0862">Zinc</keyword>
<name>A0ABQ5HJS2_9ASTR</name>
<dbReference type="Pfam" id="PF13966">
    <property type="entry name" value="zf-RVT"/>
    <property type="match status" value="1"/>
</dbReference>
<evidence type="ECO:0000256" key="1">
    <source>
        <dbReference type="PROSITE-ProRule" id="PRU00047"/>
    </source>
</evidence>
<gene>
    <name evidence="3" type="ORF">Tco_1069747</name>
</gene>
<dbReference type="InterPro" id="IPR002156">
    <property type="entry name" value="RNaseH_domain"/>
</dbReference>
<protein>
    <submittedName>
        <fullName evidence="3">Retrotransposon protein, putative, unclassified</fullName>
    </submittedName>
</protein>
<proteinExistence type="predicted"/>
<evidence type="ECO:0000259" key="2">
    <source>
        <dbReference type="PROSITE" id="PS50158"/>
    </source>
</evidence>
<keyword evidence="4" id="KW-1185">Reference proteome</keyword>